<accession>A0AAV9UMF5</accession>
<evidence type="ECO:0000256" key="1">
    <source>
        <dbReference type="SAM" id="MobiDB-lite"/>
    </source>
</evidence>
<reference evidence="2 3" key="1">
    <citation type="submission" date="2019-10" db="EMBL/GenBank/DDBJ databases">
        <authorList>
            <person name="Palmer J.M."/>
        </authorList>
    </citation>
    <scope>NUCLEOTIDE SEQUENCE [LARGE SCALE GENOMIC DNA]</scope>
    <source>
        <strain evidence="2 3">TWF696</strain>
    </source>
</reference>
<gene>
    <name evidence="2" type="ORF">TWF696_008740</name>
</gene>
<protein>
    <submittedName>
        <fullName evidence="2">Uncharacterized protein</fullName>
    </submittedName>
</protein>
<dbReference type="AlphaFoldDB" id="A0AAV9UMF5"/>
<sequence>MLQPLSEEAVALQREQQEQQEHEHEQQQQLRAGTDTSAGAGRRHWRLYGYMCMYRRNDGRTCQMDG</sequence>
<dbReference type="Proteomes" id="UP001375240">
    <property type="component" value="Unassembled WGS sequence"/>
</dbReference>
<feature type="region of interest" description="Disordered" evidence="1">
    <location>
        <begin position="1"/>
        <end position="38"/>
    </location>
</feature>
<dbReference type="EMBL" id="JAVHNQ010000007">
    <property type="protein sequence ID" value="KAK6341673.1"/>
    <property type="molecule type" value="Genomic_DNA"/>
</dbReference>
<organism evidence="2 3">
    <name type="scientific">Orbilia brochopaga</name>
    <dbReference type="NCBI Taxonomy" id="3140254"/>
    <lineage>
        <taxon>Eukaryota</taxon>
        <taxon>Fungi</taxon>
        <taxon>Dikarya</taxon>
        <taxon>Ascomycota</taxon>
        <taxon>Pezizomycotina</taxon>
        <taxon>Orbiliomycetes</taxon>
        <taxon>Orbiliales</taxon>
        <taxon>Orbiliaceae</taxon>
        <taxon>Orbilia</taxon>
    </lineage>
</organism>
<keyword evidence="3" id="KW-1185">Reference proteome</keyword>
<evidence type="ECO:0000313" key="3">
    <source>
        <dbReference type="Proteomes" id="UP001375240"/>
    </source>
</evidence>
<proteinExistence type="predicted"/>
<evidence type="ECO:0000313" key="2">
    <source>
        <dbReference type="EMBL" id="KAK6341673.1"/>
    </source>
</evidence>
<comment type="caution">
    <text evidence="2">The sequence shown here is derived from an EMBL/GenBank/DDBJ whole genome shotgun (WGS) entry which is preliminary data.</text>
</comment>
<name>A0AAV9UMF5_9PEZI</name>
<feature type="compositionally biased region" description="Basic and acidic residues" evidence="1">
    <location>
        <begin position="15"/>
        <end position="26"/>
    </location>
</feature>